<dbReference type="AlphaFoldDB" id="A0A1X7JZF3"/>
<proteinExistence type="predicted"/>
<accession>A0A1X7JZF3</accession>
<evidence type="ECO:0000313" key="2">
    <source>
        <dbReference type="Proteomes" id="UP000193355"/>
    </source>
</evidence>
<dbReference type="EMBL" id="FXBB01000019">
    <property type="protein sequence ID" value="SMG33902.1"/>
    <property type="molecule type" value="Genomic_DNA"/>
</dbReference>
<organism evidence="1 2">
    <name type="scientific">Dethiosulfovibrio salsuginis</name>
    <dbReference type="NCBI Taxonomy" id="561720"/>
    <lineage>
        <taxon>Bacteria</taxon>
        <taxon>Thermotogati</taxon>
        <taxon>Synergistota</taxon>
        <taxon>Synergistia</taxon>
        <taxon>Synergistales</taxon>
        <taxon>Dethiosulfovibrionaceae</taxon>
        <taxon>Dethiosulfovibrio</taxon>
    </lineage>
</organism>
<reference evidence="2" key="1">
    <citation type="submission" date="2017-04" db="EMBL/GenBank/DDBJ databases">
        <authorList>
            <person name="Varghese N."/>
            <person name="Submissions S."/>
        </authorList>
    </citation>
    <scope>NUCLEOTIDE SEQUENCE [LARGE SCALE GENOMIC DNA]</scope>
    <source>
        <strain evidence="2">USBA 82</strain>
    </source>
</reference>
<dbReference type="STRING" id="561720.SAMN06275492_11920"/>
<dbReference type="Proteomes" id="UP000193355">
    <property type="component" value="Unassembled WGS sequence"/>
</dbReference>
<dbReference type="OrthoDB" id="1299at2"/>
<name>A0A1X7JZF3_9BACT</name>
<evidence type="ECO:0000313" key="1">
    <source>
        <dbReference type="EMBL" id="SMG33902.1"/>
    </source>
</evidence>
<sequence length="687" mass="75596">MPLCELYEQANFVLGGGVLGLLTQVLADKVDRALVVQPQGEHLSVVDAVGLSCPVSRIENGLSMVSKQAAIHKVDDWCLLSLDDSFSLSLDGDWTHIALLGGEGWPIMVFLEISPDDDLKRLLGGANGLVKIWNRYRSVEDVERSMASLSYLLYAVKSALPSIFEPFPPEFLATFLVDVMRESFCPKRLSLIKDDGESLSFLAGDRCEVPIREGIFADHHISPVPLSLKEGYVSAIGERNLENLRAEYSVVLPIIAGQDRFFFLLEWGDMHTREVLDVLELIGGVTAKAMAMSRLREEGASQVMELSKREFALRSIHEATLSLMENDTEEVLISRMVDIFGEMTQSRAAIVVLYDHVAQGYVLWGERRDGSVSCIKRILKAMDRPVTVMDLPDSFGVDMASAVFSALDLEELASSELLEVAERFFLLKDGDSFMGYVAVSCSVTGGSYGDDQGLETLAASSTVALKRCRLLDEVKGQRDELNRQVRIRSFLQELASDLQQIKSLESLKEALDQSLPLVLGLKQVDLIPISVDEGVLPSKVFKSDVPVVDGDSVWVPLRSGRQLHGAMRLVVEDPASIGGEKLELMALIGAFVAPRFDTMRHCPVADSIDLDIVVDNLVQRGVEELEREGFPCSVLIGPSDLTEEQSGACLKVMKVLDRAVAVLPFTWDGDLKELFSPSQGWAPFKPG</sequence>
<keyword evidence="2" id="KW-1185">Reference proteome</keyword>
<protein>
    <recommendedName>
        <fullName evidence="3">GAF domain-containing protein</fullName>
    </recommendedName>
</protein>
<dbReference type="RefSeq" id="WP_085544830.1">
    <property type="nucleotide sequence ID" value="NZ_FXBB01000019.1"/>
</dbReference>
<evidence type="ECO:0008006" key="3">
    <source>
        <dbReference type="Google" id="ProtNLM"/>
    </source>
</evidence>
<gene>
    <name evidence="1" type="ORF">SAMN06275492_11920</name>
</gene>